<organism evidence="4 5">
    <name type="scientific">Camellia sinensis</name>
    <name type="common">Tea plant</name>
    <name type="synonym">Thea sinensis</name>
    <dbReference type="NCBI Taxonomy" id="4442"/>
    <lineage>
        <taxon>Eukaryota</taxon>
        <taxon>Viridiplantae</taxon>
        <taxon>Streptophyta</taxon>
        <taxon>Embryophyta</taxon>
        <taxon>Tracheophyta</taxon>
        <taxon>Spermatophyta</taxon>
        <taxon>Magnoliopsida</taxon>
        <taxon>eudicotyledons</taxon>
        <taxon>Gunneridae</taxon>
        <taxon>Pentapetalae</taxon>
        <taxon>asterids</taxon>
        <taxon>Ericales</taxon>
        <taxon>Theaceae</taxon>
        <taxon>Camellia</taxon>
    </lineage>
</organism>
<keyword evidence="1" id="KW-0862">Zinc</keyword>
<dbReference type="PANTHER" id="PTHR34482:SF49">
    <property type="entry name" value="RETROTRANSPOSON GAG DOMAIN-CONTAINING PROTEIN"/>
    <property type="match status" value="1"/>
</dbReference>
<evidence type="ECO:0000313" key="4">
    <source>
        <dbReference type="EMBL" id="KAF5932585.1"/>
    </source>
</evidence>
<dbReference type="AlphaFoldDB" id="A0A7J7FW52"/>
<keyword evidence="5" id="KW-1185">Reference proteome</keyword>
<dbReference type="Pfam" id="PF03732">
    <property type="entry name" value="Retrotrans_gag"/>
    <property type="match status" value="2"/>
</dbReference>
<name>A0A7J7FW52_CAMSI</name>
<feature type="compositionally biased region" description="Low complexity" evidence="2">
    <location>
        <begin position="788"/>
        <end position="801"/>
    </location>
</feature>
<dbReference type="GO" id="GO:0008270">
    <property type="term" value="F:zinc ion binding"/>
    <property type="evidence" value="ECO:0007669"/>
    <property type="project" value="UniProtKB-KW"/>
</dbReference>
<dbReference type="SUPFAM" id="SSF57756">
    <property type="entry name" value="Retrovirus zinc finger-like domains"/>
    <property type="match status" value="1"/>
</dbReference>
<dbReference type="EMBL" id="JACBKZ010000014">
    <property type="protein sequence ID" value="KAF5932585.1"/>
    <property type="molecule type" value="Genomic_DNA"/>
</dbReference>
<dbReference type="PROSITE" id="PS50158">
    <property type="entry name" value="ZF_CCHC"/>
    <property type="match status" value="1"/>
</dbReference>
<keyword evidence="1" id="KW-0863">Zinc-finger</keyword>
<dbReference type="PANTHER" id="PTHR34482">
    <property type="entry name" value="DNA DAMAGE-INDUCIBLE PROTEIN 1-LIKE"/>
    <property type="match status" value="1"/>
</dbReference>
<gene>
    <name evidence="4" type="ORF">HYC85_028756</name>
</gene>
<proteinExistence type="predicted"/>
<sequence>MSTRGSRGRLSSRNAGRGTAVPLAPAVAASAVGEVVASEIVRAVQDALARTEGGSGHALKLTKEFFRSGPPEFVGEAKPLEAESWLEQITKTLDMLRVEDEELRVSLATFQLKSDASYWWKNAKNNVGSTWVAFTEAFLAKYFPPSARERLRDQFLELRQDDTPVAQFEMRFASLSRFAPELVATEERRCFEFERRLCFDIREKVAGSFWKDYYYLVKAAAHMEAMVASDVGVLRILLLGGPGRCRFQTSLRCFETQSDSVVPVQPGTFSVPETGRPGFGSLARGVLLVDPLELPWRGTFVLLAGKVWFVKVFAPKCCRLERIPLVSLFLDKSGLTLERAVCRSSERGVLCLVARARVSSLERAFLRSSELLGCRPEASSFWLERAFLRSSEDFLCLVARATKSSLERACPFLCKKDRGRLGLRSNLKNSGFGTLGVWVIFSICVLRSRMSTRGSRGRLSSRNAGRGTAVPLAPAVAASAVGEVVASEIVRAVQDALARTEGGSGHALKLTKEFFRSGPPEFVGEAKPLEAESWLEQITKTLDMLRVEDEELRVSLATFQLKSDASYWWKNAKNNVGSTWVAFTEAFLAKYFPPSARERLRDQFLELRQDDTPVAQFEMRFASLSRFAPELVATEERRCFEFERRLCFDIREKVAGSFWKDYYYLVKAAAHMEAMVASDVGVKEETIAVSSSVPKHSRLSKGWRRKHTQSGAGSFSSSGVADSSVGRSGEVQVSDQSQGRGSGGCFICGQQGHGRRFCPLRVNSSSVSKPSQTQSYPSSRGRFRYQKRAGQASGASRGASC</sequence>
<keyword evidence="1" id="KW-0479">Metal-binding</keyword>
<comment type="caution">
    <text evidence="4">The sequence shown here is derived from an EMBL/GenBank/DDBJ whole genome shotgun (WGS) entry which is preliminary data.</text>
</comment>
<reference evidence="5" key="1">
    <citation type="journal article" date="2020" name="Nat. Commun.">
        <title>Genome assembly of wild tea tree DASZ reveals pedigree and selection history of tea varieties.</title>
        <authorList>
            <person name="Zhang W."/>
            <person name="Zhang Y."/>
            <person name="Qiu H."/>
            <person name="Guo Y."/>
            <person name="Wan H."/>
            <person name="Zhang X."/>
            <person name="Scossa F."/>
            <person name="Alseekh S."/>
            <person name="Zhang Q."/>
            <person name="Wang P."/>
            <person name="Xu L."/>
            <person name="Schmidt M.H."/>
            <person name="Jia X."/>
            <person name="Li D."/>
            <person name="Zhu A."/>
            <person name="Guo F."/>
            <person name="Chen W."/>
            <person name="Ni D."/>
            <person name="Usadel B."/>
            <person name="Fernie A.R."/>
            <person name="Wen W."/>
        </authorList>
    </citation>
    <scope>NUCLEOTIDE SEQUENCE [LARGE SCALE GENOMIC DNA]</scope>
    <source>
        <strain evidence="5">cv. G240</strain>
    </source>
</reference>
<dbReference type="Proteomes" id="UP000593564">
    <property type="component" value="Unassembled WGS sequence"/>
</dbReference>
<accession>A0A7J7FW52</accession>
<feature type="region of interest" description="Disordered" evidence="2">
    <location>
        <begin position="698"/>
        <end position="740"/>
    </location>
</feature>
<feature type="domain" description="CCHC-type" evidence="3">
    <location>
        <begin position="745"/>
        <end position="759"/>
    </location>
</feature>
<evidence type="ECO:0000256" key="2">
    <source>
        <dbReference type="SAM" id="MobiDB-lite"/>
    </source>
</evidence>
<dbReference type="InterPro" id="IPR036875">
    <property type="entry name" value="Znf_CCHC_sf"/>
</dbReference>
<dbReference type="InterPro" id="IPR005162">
    <property type="entry name" value="Retrotrans_gag_dom"/>
</dbReference>
<feature type="compositionally biased region" description="Low complexity" evidence="2">
    <location>
        <begin position="764"/>
        <end position="775"/>
    </location>
</feature>
<feature type="compositionally biased region" description="Basic residues" evidence="2">
    <location>
        <begin position="698"/>
        <end position="708"/>
    </location>
</feature>
<evidence type="ECO:0000256" key="1">
    <source>
        <dbReference type="PROSITE-ProRule" id="PRU00047"/>
    </source>
</evidence>
<feature type="compositionally biased region" description="Low complexity" evidence="2">
    <location>
        <begin position="710"/>
        <end position="729"/>
    </location>
</feature>
<dbReference type="GO" id="GO:0003676">
    <property type="term" value="F:nucleic acid binding"/>
    <property type="evidence" value="ECO:0007669"/>
    <property type="project" value="InterPro"/>
</dbReference>
<reference evidence="4 5" key="2">
    <citation type="submission" date="2020-07" db="EMBL/GenBank/DDBJ databases">
        <title>Genome assembly of wild tea tree DASZ reveals pedigree and selection history of tea varieties.</title>
        <authorList>
            <person name="Zhang W."/>
        </authorList>
    </citation>
    <scope>NUCLEOTIDE SEQUENCE [LARGE SCALE GENOMIC DNA]</scope>
    <source>
        <strain evidence="5">cv. G240</strain>
        <tissue evidence="4">Leaf</tissue>
    </source>
</reference>
<feature type="region of interest" description="Disordered" evidence="2">
    <location>
        <begin position="761"/>
        <end position="801"/>
    </location>
</feature>
<evidence type="ECO:0000259" key="3">
    <source>
        <dbReference type="PROSITE" id="PS50158"/>
    </source>
</evidence>
<evidence type="ECO:0000313" key="5">
    <source>
        <dbReference type="Proteomes" id="UP000593564"/>
    </source>
</evidence>
<protein>
    <recommendedName>
        <fullName evidence="3">CCHC-type domain-containing protein</fullName>
    </recommendedName>
</protein>
<dbReference type="InterPro" id="IPR001878">
    <property type="entry name" value="Znf_CCHC"/>
</dbReference>